<comment type="subcellular location">
    <subcellularLocation>
        <location evidence="4">Endoplasmic reticulum membrane</location>
        <topology evidence="4">Peripheral membrane protein</topology>
    </subcellularLocation>
    <subcellularLocation>
        <location evidence="3">Microsome membrane</location>
        <topology evidence="3">Peripheral membrane protein</topology>
    </subcellularLocation>
</comment>
<keyword evidence="12 15" id="KW-0503">Monooxygenase</keyword>
<keyword evidence="18" id="KW-1185">Reference proteome</keyword>
<comment type="cofactor">
    <cofactor evidence="1 14">
        <name>heme</name>
        <dbReference type="ChEBI" id="CHEBI:30413"/>
    </cofactor>
</comment>
<dbReference type="PRINTS" id="PR00385">
    <property type="entry name" value="P450"/>
</dbReference>
<keyword evidence="9" id="KW-0492">Microsome</keyword>
<dbReference type="Pfam" id="PF00067">
    <property type="entry name" value="p450"/>
    <property type="match status" value="1"/>
</dbReference>
<evidence type="ECO:0000256" key="5">
    <source>
        <dbReference type="ARBA" id="ARBA00010617"/>
    </source>
</evidence>
<evidence type="ECO:0000256" key="8">
    <source>
        <dbReference type="ARBA" id="ARBA00022824"/>
    </source>
</evidence>
<evidence type="ECO:0000256" key="1">
    <source>
        <dbReference type="ARBA" id="ARBA00001971"/>
    </source>
</evidence>
<evidence type="ECO:0000256" key="2">
    <source>
        <dbReference type="ARBA" id="ARBA00003690"/>
    </source>
</evidence>
<dbReference type="GO" id="GO:0005789">
    <property type="term" value="C:endoplasmic reticulum membrane"/>
    <property type="evidence" value="ECO:0007669"/>
    <property type="project" value="UniProtKB-SubCell"/>
</dbReference>
<dbReference type="Gene3D" id="1.10.630.10">
    <property type="entry name" value="Cytochrome P450"/>
    <property type="match status" value="1"/>
</dbReference>
<dbReference type="GO" id="GO:0020037">
    <property type="term" value="F:heme binding"/>
    <property type="evidence" value="ECO:0007669"/>
    <property type="project" value="InterPro"/>
</dbReference>
<dbReference type="PROSITE" id="PS00086">
    <property type="entry name" value="CYTOCHROME_P450"/>
    <property type="match status" value="1"/>
</dbReference>
<gene>
    <name evidence="17" type="ORF">CALMAC_LOCUS20713</name>
</gene>
<name>A0A653DV44_CALMS</name>
<dbReference type="Proteomes" id="UP000410492">
    <property type="component" value="Unassembled WGS sequence"/>
</dbReference>
<organism evidence="17 18">
    <name type="scientific">Callosobruchus maculatus</name>
    <name type="common">Southern cowpea weevil</name>
    <name type="synonym">Pulse bruchid</name>
    <dbReference type="NCBI Taxonomy" id="64391"/>
    <lineage>
        <taxon>Eukaryota</taxon>
        <taxon>Metazoa</taxon>
        <taxon>Ecdysozoa</taxon>
        <taxon>Arthropoda</taxon>
        <taxon>Hexapoda</taxon>
        <taxon>Insecta</taxon>
        <taxon>Pterygota</taxon>
        <taxon>Neoptera</taxon>
        <taxon>Endopterygota</taxon>
        <taxon>Coleoptera</taxon>
        <taxon>Polyphaga</taxon>
        <taxon>Cucujiformia</taxon>
        <taxon>Chrysomeloidea</taxon>
        <taxon>Chrysomelidae</taxon>
        <taxon>Bruchinae</taxon>
        <taxon>Bruchini</taxon>
        <taxon>Callosobruchus</taxon>
    </lineage>
</organism>
<reference evidence="17 18" key="1">
    <citation type="submission" date="2019-01" db="EMBL/GenBank/DDBJ databases">
        <authorList>
            <person name="Sayadi A."/>
        </authorList>
    </citation>
    <scope>NUCLEOTIDE SEQUENCE [LARGE SCALE GENOMIC DNA]</scope>
</reference>
<dbReference type="PRINTS" id="PR00463">
    <property type="entry name" value="EP450I"/>
</dbReference>
<keyword evidence="8" id="KW-0256">Endoplasmic reticulum</keyword>
<dbReference type="GO" id="GO:0006082">
    <property type="term" value="P:organic acid metabolic process"/>
    <property type="evidence" value="ECO:0007669"/>
    <property type="project" value="TreeGrafter"/>
</dbReference>
<evidence type="ECO:0000256" key="14">
    <source>
        <dbReference type="PIRSR" id="PIRSR602401-1"/>
    </source>
</evidence>
<dbReference type="SUPFAM" id="SSF48264">
    <property type="entry name" value="Cytochrome P450"/>
    <property type="match status" value="1"/>
</dbReference>
<dbReference type="GO" id="GO:0016712">
    <property type="term" value="F:oxidoreductase activity, acting on paired donors, with incorporation or reduction of molecular oxygen, reduced flavin or flavoprotein as one donor, and incorporation of one atom of oxygen"/>
    <property type="evidence" value="ECO:0007669"/>
    <property type="project" value="TreeGrafter"/>
</dbReference>
<dbReference type="EMBL" id="CAACVG010015091">
    <property type="protein sequence ID" value="VEN64074.1"/>
    <property type="molecule type" value="Genomic_DNA"/>
</dbReference>
<evidence type="ECO:0000256" key="7">
    <source>
        <dbReference type="ARBA" id="ARBA00022723"/>
    </source>
</evidence>
<keyword evidence="11 14" id="KW-0408">Iron</keyword>
<evidence type="ECO:0000256" key="12">
    <source>
        <dbReference type="ARBA" id="ARBA00023033"/>
    </source>
</evidence>
<dbReference type="GO" id="GO:0006805">
    <property type="term" value="P:xenobiotic metabolic process"/>
    <property type="evidence" value="ECO:0007669"/>
    <property type="project" value="TreeGrafter"/>
</dbReference>
<evidence type="ECO:0000256" key="3">
    <source>
        <dbReference type="ARBA" id="ARBA00004174"/>
    </source>
</evidence>
<feature type="binding site" description="axial binding residue" evidence="14">
    <location>
        <position position="442"/>
    </location>
    <ligand>
        <name>heme</name>
        <dbReference type="ChEBI" id="CHEBI:30413"/>
    </ligand>
    <ligandPart>
        <name>Fe</name>
        <dbReference type="ChEBI" id="CHEBI:18248"/>
    </ligandPart>
</feature>
<feature type="signal peptide" evidence="16">
    <location>
        <begin position="1"/>
        <end position="17"/>
    </location>
</feature>
<comment type="function">
    <text evidence="2">May be involved in the metabolism of insect hormones and in the breakdown of synthetic insecticides.</text>
</comment>
<dbReference type="FunFam" id="1.10.630.10:FF:000238">
    <property type="entry name" value="Cytochrome P450 2A6"/>
    <property type="match status" value="1"/>
</dbReference>
<evidence type="ECO:0000256" key="16">
    <source>
        <dbReference type="SAM" id="SignalP"/>
    </source>
</evidence>
<dbReference type="InterPro" id="IPR036396">
    <property type="entry name" value="Cyt_P450_sf"/>
</dbReference>
<evidence type="ECO:0000256" key="11">
    <source>
        <dbReference type="ARBA" id="ARBA00023004"/>
    </source>
</evidence>
<dbReference type="OrthoDB" id="1055148at2759"/>
<evidence type="ECO:0000256" key="4">
    <source>
        <dbReference type="ARBA" id="ARBA00004406"/>
    </source>
</evidence>
<dbReference type="PANTHER" id="PTHR24300:SF376">
    <property type="entry name" value="CYTOCHROME P450 15A1"/>
    <property type="match status" value="1"/>
</dbReference>
<dbReference type="InterPro" id="IPR002401">
    <property type="entry name" value="Cyt_P450_E_grp-I"/>
</dbReference>
<dbReference type="GO" id="GO:0005506">
    <property type="term" value="F:iron ion binding"/>
    <property type="evidence" value="ECO:0007669"/>
    <property type="project" value="InterPro"/>
</dbReference>
<evidence type="ECO:0000313" key="17">
    <source>
        <dbReference type="EMBL" id="VEN64074.1"/>
    </source>
</evidence>
<dbReference type="PANTHER" id="PTHR24300">
    <property type="entry name" value="CYTOCHROME P450 508A4-RELATED"/>
    <property type="match status" value="1"/>
</dbReference>
<feature type="chain" id="PRO_5024788681" description="Cytochrome P450" evidence="16">
    <location>
        <begin position="18"/>
        <end position="496"/>
    </location>
</feature>
<evidence type="ECO:0008006" key="19">
    <source>
        <dbReference type="Google" id="ProtNLM"/>
    </source>
</evidence>
<dbReference type="InterPro" id="IPR017972">
    <property type="entry name" value="Cyt_P450_CS"/>
</dbReference>
<dbReference type="AlphaFoldDB" id="A0A653DV44"/>
<dbReference type="GO" id="GO:0008395">
    <property type="term" value="F:steroid hydroxylase activity"/>
    <property type="evidence" value="ECO:0007669"/>
    <property type="project" value="TreeGrafter"/>
</dbReference>
<sequence length="496" mass="56766">MLLLPLTLMIFVILLYGYKSTRKPRHFPPGPSWWPFLGCAPQVQLLRKKTGHLLLATSKLARKYGPVIGLKVGGELVVVVHGAEAVREFLANDDLSGRPNTSLYTFRSWGKRLGIVMTDGDFWAEQRRFLVRHLRDFGFGTTNMSTLLEEESQELVKYLQRCINESEAVVNMHSLFSTPILNTLWRMLAGVRYDTDDPKLAELHEILADMLKQVSMVGKTFAAFPFLRYLAPEASGYNLYMDAHRRLTDFLYKEVDDHKQTYDPEYPRDVMDLYLTVINGNAKLQNSTFSEQQLIITCMDMFMAGSETTSNTLSFCFLYLVLYPEVQKKAQEEIDRVLGRERVPTLSDKHKLKYVECVIWESLRMFVGRGFTLPHRSIRDTELCGYFIPKDVKIVGNFYDSLLGDQCAIEDPMEFRPERYLKDGEVVVPDAIMAFGVGKRRCIGDALAKGNLFLFVTVLLQRFNFSVPPNASPPSTDWEDGLTPRPKPFQVVVCER</sequence>
<protein>
    <recommendedName>
        <fullName evidence="19">Cytochrome P450</fullName>
    </recommendedName>
</protein>
<evidence type="ECO:0000256" key="13">
    <source>
        <dbReference type="ARBA" id="ARBA00023136"/>
    </source>
</evidence>
<dbReference type="InterPro" id="IPR001128">
    <property type="entry name" value="Cyt_P450"/>
</dbReference>
<keyword evidence="6 14" id="KW-0349">Heme</keyword>
<dbReference type="InterPro" id="IPR050182">
    <property type="entry name" value="Cytochrome_P450_fam2"/>
</dbReference>
<keyword evidence="13" id="KW-0472">Membrane</keyword>
<evidence type="ECO:0000256" key="10">
    <source>
        <dbReference type="ARBA" id="ARBA00023002"/>
    </source>
</evidence>
<evidence type="ECO:0000256" key="9">
    <source>
        <dbReference type="ARBA" id="ARBA00022848"/>
    </source>
</evidence>
<evidence type="ECO:0000313" key="18">
    <source>
        <dbReference type="Proteomes" id="UP000410492"/>
    </source>
</evidence>
<keyword evidence="7 14" id="KW-0479">Metal-binding</keyword>
<comment type="similarity">
    <text evidence="5 15">Belongs to the cytochrome P450 family.</text>
</comment>
<accession>A0A653DV44</accession>
<proteinExistence type="inferred from homology"/>
<keyword evidence="16" id="KW-0732">Signal</keyword>
<evidence type="ECO:0000256" key="6">
    <source>
        <dbReference type="ARBA" id="ARBA00022617"/>
    </source>
</evidence>
<keyword evidence="10 15" id="KW-0560">Oxidoreductase</keyword>
<evidence type="ECO:0000256" key="15">
    <source>
        <dbReference type="RuleBase" id="RU000461"/>
    </source>
</evidence>